<organism evidence="4 5">
    <name type="scientific">Pediococcus stilesii</name>
    <dbReference type="NCBI Taxonomy" id="331679"/>
    <lineage>
        <taxon>Bacteria</taxon>
        <taxon>Bacillati</taxon>
        <taxon>Bacillota</taxon>
        <taxon>Bacilli</taxon>
        <taxon>Lactobacillales</taxon>
        <taxon>Lactobacillaceae</taxon>
        <taxon>Pediococcus</taxon>
    </lineage>
</organism>
<dbReference type="AlphaFoldDB" id="A0A5R9BRU9"/>
<keyword evidence="2" id="KW-0732">Signal</keyword>
<protein>
    <submittedName>
        <fullName evidence="4">LysM peptidoglycan-binding domain-containing protein</fullName>
    </submittedName>
</protein>
<feature type="domain" description="LysM" evidence="3">
    <location>
        <begin position="72"/>
        <end position="116"/>
    </location>
</feature>
<dbReference type="EMBL" id="VBTH01000026">
    <property type="protein sequence ID" value="TLQ03355.1"/>
    <property type="molecule type" value="Genomic_DNA"/>
</dbReference>
<dbReference type="PANTHER" id="PTHR33734">
    <property type="entry name" value="LYSM DOMAIN-CONTAINING GPI-ANCHORED PROTEIN 2"/>
    <property type="match status" value="1"/>
</dbReference>
<proteinExistence type="predicted"/>
<feature type="region of interest" description="Disordered" evidence="1">
    <location>
        <begin position="159"/>
        <end position="297"/>
    </location>
</feature>
<dbReference type="Gene3D" id="3.10.350.10">
    <property type="entry name" value="LysM domain"/>
    <property type="match status" value="1"/>
</dbReference>
<dbReference type="SMART" id="SM00257">
    <property type="entry name" value="LysM"/>
    <property type="match status" value="1"/>
</dbReference>
<dbReference type="RefSeq" id="WP_138474919.1">
    <property type="nucleotide sequence ID" value="NZ_VBTH01000026.1"/>
</dbReference>
<feature type="chain" id="PRO_5024357965" evidence="2">
    <location>
        <begin position="30"/>
        <end position="425"/>
    </location>
</feature>
<feature type="compositionally biased region" description="Acidic residues" evidence="1">
    <location>
        <begin position="253"/>
        <end position="271"/>
    </location>
</feature>
<dbReference type="Proteomes" id="UP000305541">
    <property type="component" value="Unassembled WGS sequence"/>
</dbReference>
<dbReference type="SUPFAM" id="SSF54106">
    <property type="entry name" value="LysM domain"/>
    <property type="match status" value="1"/>
</dbReference>
<feature type="compositionally biased region" description="Basic and acidic residues" evidence="1">
    <location>
        <begin position="238"/>
        <end position="252"/>
    </location>
</feature>
<feature type="compositionally biased region" description="Basic and acidic residues" evidence="1">
    <location>
        <begin position="309"/>
        <end position="324"/>
    </location>
</feature>
<evidence type="ECO:0000313" key="5">
    <source>
        <dbReference type="Proteomes" id="UP000305541"/>
    </source>
</evidence>
<dbReference type="InterPro" id="IPR036779">
    <property type="entry name" value="LysM_dom_sf"/>
</dbReference>
<dbReference type="InterPro" id="IPR018392">
    <property type="entry name" value="LysM"/>
</dbReference>
<dbReference type="OrthoDB" id="9798935at2"/>
<dbReference type="PANTHER" id="PTHR33734:SF22">
    <property type="entry name" value="MEMBRANE-BOUND LYTIC MUREIN TRANSGLYCOSYLASE D"/>
    <property type="match status" value="1"/>
</dbReference>
<evidence type="ECO:0000313" key="4">
    <source>
        <dbReference type="EMBL" id="TLQ03355.1"/>
    </source>
</evidence>
<comment type="caution">
    <text evidence="4">The sequence shown here is derived from an EMBL/GenBank/DDBJ whole genome shotgun (WGS) entry which is preliminary data.</text>
</comment>
<feature type="compositionally biased region" description="Polar residues" evidence="1">
    <location>
        <begin position="413"/>
        <end position="425"/>
    </location>
</feature>
<name>A0A5R9BRU9_9LACO</name>
<evidence type="ECO:0000256" key="2">
    <source>
        <dbReference type="SAM" id="SignalP"/>
    </source>
</evidence>
<accession>A0A5R9BRU9</accession>
<feature type="signal peptide" evidence="2">
    <location>
        <begin position="1"/>
        <end position="29"/>
    </location>
</feature>
<evidence type="ECO:0000256" key="1">
    <source>
        <dbReference type="SAM" id="MobiDB-lite"/>
    </source>
</evidence>
<feature type="compositionally biased region" description="Low complexity" evidence="1">
    <location>
        <begin position="165"/>
        <end position="174"/>
    </location>
</feature>
<reference evidence="4 5" key="1">
    <citation type="submission" date="2019-05" db="EMBL/GenBank/DDBJ databases">
        <title>The metagenome of a microbial culture collection derived from dairy environment covers the genomic content of the human microbiome.</title>
        <authorList>
            <person name="Roder T."/>
            <person name="Wuthrich D."/>
            <person name="Sattari Z."/>
            <person name="Von Ah U."/>
            <person name="Bar C."/>
            <person name="Ronchi F."/>
            <person name="Macpherson A.J."/>
            <person name="Ganal-Vonarburg S.C."/>
            <person name="Bruggmann R."/>
            <person name="Vergeres G."/>
        </authorList>
    </citation>
    <scope>NUCLEOTIDE SEQUENCE [LARGE SCALE GENOMIC DNA]</scope>
    <source>
        <strain evidence="4 5">FAM 18815</strain>
    </source>
</reference>
<feature type="compositionally biased region" description="Basic and acidic residues" evidence="1">
    <location>
        <begin position="190"/>
        <end position="212"/>
    </location>
</feature>
<gene>
    <name evidence="4" type="ORF">FEZ51_09740</name>
</gene>
<feature type="region of interest" description="Disordered" evidence="1">
    <location>
        <begin position="309"/>
        <end position="425"/>
    </location>
</feature>
<dbReference type="PROSITE" id="PS51782">
    <property type="entry name" value="LYSM"/>
    <property type="match status" value="1"/>
</dbReference>
<dbReference type="Pfam" id="PF01476">
    <property type="entry name" value="LysM"/>
    <property type="match status" value="1"/>
</dbReference>
<evidence type="ECO:0000259" key="3">
    <source>
        <dbReference type="PROSITE" id="PS51782"/>
    </source>
</evidence>
<feature type="compositionally biased region" description="Acidic residues" evidence="1">
    <location>
        <begin position="346"/>
        <end position="396"/>
    </location>
</feature>
<sequence length="425" mass="45663">MNKKRIAGAALASALLFAPLSVQTVTAMADSFYTNQTNAERADITNWVANTTQEISNNISSQHIDTNNLHGDKYVIQWGDTLSGISSATGISVAKLAYDNHIQNIDLIYAGDILILNRDGEVPTSWHYYGAGVFVAKTKVTINNFIDNSQTTVNINVSPVEKESSSSSHPSSSKGTKDDPNSDFVANDTKSSKAADSKSDDKTTKSNDKKAASETSEMDESEFSDAVKDEVSDGLDLDSDKLNIDFTAKDDTDSSSEEESSSEEVNTDEDSSSSSETKDVYSSDQSVSTGSDKLTEKNAKALADKIVKQLKEDDKAGDIEKADEVELTITADGDDFKFNVTLTTENDSDQDSDSNSEDSDSSSSDEESDSESSSEDANDESNSESESDQDTAEDQDSSTTENSSSDENSNDQADTNSATETDSEE</sequence>
<feature type="compositionally biased region" description="Low complexity" evidence="1">
    <location>
        <begin position="397"/>
        <end position="412"/>
    </location>
</feature>